<evidence type="ECO:0000259" key="1">
    <source>
        <dbReference type="SMART" id="SM01078"/>
    </source>
</evidence>
<accession>A0A1Q6R234</accession>
<gene>
    <name evidence="2" type="ORF">BHW43_09815</name>
</gene>
<dbReference type="RefSeq" id="WP_303680414.1">
    <property type="nucleotide sequence ID" value="NZ_MNTG01000045.1"/>
</dbReference>
<dbReference type="InterPro" id="IPR014925">
    <property type="entry name" value="CGGC_dom"/>
</dbReference>
<feature type="domain" description="CGGC" evidence="1">
    <location>
        <begin position="4"/>
        <end position="117"/>
    </location>
</feature>
<organism evidence="2 3">
    <name type="scientific">Phascolarctobacterium succinatutens</name>
    <dbReference type="NCBI Taxonomy" id="626940"/>
    <lineage>
        <taxon>Bacteria</taxon>
        <taxon>Bacillati</taxon>
        <taxon>Bacillota</taxon>
        <taxon>Negativicutes</taxon>
        <taxon>Acidaminococcales</taxon>
        <taxon>Acidaminococcaceae</taxon>
        <taxon>Phascolarctobacterium</taxon>
    </lineage>
</organism>
<dbReference type="Pfam" id="PF08821">
    <property type="entry name" value="CGGC"/>
    <property type="match status" value="1"/>
</dbReference>
<sequence length="135" mass="15407">MSKLVVIIQCDTVQQRCCGYNCTHAFYSREGKFAGYPEDTHYMSFTCGGCSGGALTVKLENLAKRLRRFKEDGQEICVHFSTCMVSDNSHKPPCPHLDYIQKILAKKKLTNIVHGTYISKTATRRREEGIYKKFE</sequence>
<dbReference type="STRING" id="626940.BHW43_09815"/>
<proteinExistence type="predicted"/>
<evidence type="ECO:0000313" key="2">
    <source>
        <dbReference type="EMBL" id="OLA36431.1"/>
    </source>
</evidence>
<dbReference type="EMBL" id="MNTG01000045">
    <property type="protein sequence ID" value="OLA36431.1"/>
    <property type="molecule type" value="Genomic_DNA"/>
</dbReference>
<protein>
    <submittedName>
        <fullName evidence="2">CGGC domain-containing protein</fullName>
    </submittedName>
</protein>
<evidence type="ECO:0000313" key="3">
    <source>
        <dbReference type="Proteomes" id="UP000186777"/>
    </source>
</evidence>
<comment type="caution">
    <text evidence="2">The sequence shown here is derived from an EMBL/GenBank/DDBJ whole genome shotgun (WGS) entry which is preliminary data.</text>
</comment>
<reference evidence="2 3" key="1">
    <citation type="journal article" date="2016" name="Nat. Biotechnol.">
        <title>Measurement of bacterial replication rates in microbial communities.</title>
        <authorList>
            <person name="Brown C.T."/>
            <person name="Olm M.R."/>
            <person name="Thomas B.C."/>
            <person name="Banfield J.F."/>
        </authorList>
    </citation>
    <scope>NUCLEOTIDE SEQUENCE [LARGE SCALE GENOMIC DNA]</scope>
    <source>
        <strain evidence="2">46_33</strain>
    </source>
</reference>
<dbReference type="SMART" id="SM01078">
    <property type="entry name" value="CGGC"/>
    <property type="match status" value="1"/>
</dbReference>
<dbReference type="Proteomes" id="UP000186777">
    <property type="component" value="Unassembled WGS sequence"/>
</dbReference>
<dbReference type="AlphaFoldDB" id="A0A1Q6R234"/>
<name>A0A1Q6R234_9FIRM</name>